<protein>
    <recommendedName>
        <fullName evidence="3">SHSP domain-containing protein</fullName>
    </recommendedName>
</protein>
<dbReference type="InterPro" id="IPR039321">
    <property type="entry name" value="IDM2/3-like"/>
</dbReference>
<dbReference type="PANTHER" id="PTHR34661">
    <property type="entry name" value="INCREASED DNA METHYLATION 3"/>
    <property type="match status" value="1"/>
</dbReference>
<reference evidence="1 2" key="1">
    <citation type="journal article" date="2023" name="Hortic Res">
        <title>Pangenome of water caltrop reveals structural variations and asymmetric subgenome divergence after allopolyploidization.</title>
        <authorList>
            <person name="Zhang X."/>
            <person name="Chen Y."/>
            <person name="Wang L."/>
            <person name="Yuan Y."/>
            <person name="Fang M."/>
            <person name="Shi L."/>
            <person name="Lu R."/>
            <person name="Comes H.P."/>
            <person name="Ma Y."/>
            <person name="Chen Y."/>
            <person name="Huang G."/>
            <person name="Zhou Y."/>
            <person name="Zheng Z."/>
            <person name="Qiu Y."/>
        </authorList>
    </citation>
    <scope>NUCLEOTIDE SEQUENCE [LARGE SCALE GENOMIC DNA]</scope>
    <source>
        <strain evidence="1">F231</strain>
    </source>
</reference>
<dbReference type="InterPro" id="IPR008978">
    <property type="entry name" value="HSP20-like_chaperone"/>
</dbReference>
<dbReference type="SUPFAM" id="SSF49764">
    <property type="entry name" value="HSP20-like chaperones"/>
    <property type="match status" value="1"/>
</dbReference>
<accession>A0AAN7N4E6</accession>
<evidence type="ECO:0000313" key="1">
    <source>
        <dbReference type="EMBL" id="KAK4803858.1"/>
    </source>
</evidence>
<organism evidence="1 2">
    <name type="scientific">Trapa natans</name>
    <name type="common">Water chestnut</name>
    <dbReference type="NCBI Taxonomy" id="22666"/>
    <lineage>
        <taxon>Eukaryota</taxon>
        <taxon>Viridiplantae</taxon>
        <taxon>Streptophyta</taxon>
        <taxon>Embryophyta</taxon>
        <taxon>Tracheophyta</taxon>
        <taxon>Spermatophyta</taxon>
        <taxon>Magnoliopsida</taxon>
        <taxon>eudicotyledons</taxon>
        <taxon>Gunneridae</taxon>
        <taxon>Pentapetalae</taxon>
        <taxon>rosids</taxon>
        <taxon>malvids</taxon>
        <taxon>Myrtales</taxon>
        <taxon>Lythraceae</taxon>
        <taxon>Trapa</taxon>
    </lineage>
</organism>
<dbReference type="AlphaFoldDB" id="A0AAN7N4E6"/>
<gene>
    <name evidence="1" type="ORF">SAY86_003675</name>
</gene>
<dbReference type="CDD" id="cd06464">
    <property type="entry name" value="ACD_sHsps-like"/>
    <property type="match status" value="1"/>
</dbReference>
<keyword evidence="2" id="KW-1185">Reference proteome</keyword>
<dbReference type="GO" id="GO:0005634">
    <property type="term" value="C:nucleus"/>
    <property type="evidence" value="ECO:0007669"/>
    <property type="project" value="TreeGrafter"/>
</dbReference>
<proteinExistence type="predicted"/>
<dbReference type="Proteomes" id="UP001346149">
    <property type="component" value="Unassembled WGS sequence"/>
</dbReference>
<sequence>MSASTWDVEGENMPATAPFRNLDINLVSLSGTINEGNIAPNVGLLDIGVSDSAYLFRLALPGILKEPNGLKCEVNHSGRVQIQADMASPSARKDSLPGTFRFITPQLSLPGPFSVSFNLPGPVDARLFTPITRQDGVLEVVIMKSKRPGASVSSMPEAPAQTSR</sequence>
<dbReference type="PANTHER" id="PTHR34661:SF2">
    <property type="entry name" value="SHSP DOMAIN-CONTAINING PROTEIN"/>
    <property type="match status" value="1"/>
</dbReference>
<dbReference type="EMBL" id="JAXQNO010000001">
    <property type="protein sequence ID" value="KAK4803858.1"/>
    <property type="molecule type" value="Genomic_DNA"/>
</dbReference>
<name>A0AAN7N4E6_TRANT</name>
<dbReference type="Gene3D" id="2.60.40.790">
    <property type="match status" value="1"/>
</dbReference>
<comment type="caution">
    <text evidence="1">The sequence shown here is derived from an EMBL/GenBank/DDBJ whole genome shotgun (WGS) entry which is preliminary data.</text>
</comment>
<evidence type="ECO:0008006" key="3">
    <source>
        <dbReference type="Google" id="ProtNLM"/>
    </source>
</evidence>
<evidence type="ECO:0000313" key="2">
    <source>
        <dbReference type="Proteomes" id="UP001346149"/>
    </source>
</evidence>